<dbReference type="Gene3D" id="3.90.190.10">
    <property type="entry name" value="Protein tyrosine phosphatase superfamily"/>
    <property type="match status" value="1"/>
</dbReference>
<dbReference type="PROSITE" id="PS00383">
    <property type="entry name" value="TYR_PHOSPHATASE_1"/>
    <property type="match status" value="1"/>
</dbReference>
<name>A0A917SB11_9ACTN</name>
<reference evidence="2" key="2">
    <citation type="submission" date="2020-09" db="EMBL/GenBank/DDBJ databases">
        <authorList>
            <person name="Sun Q."/>
            <person name="Zhou Y."/>
        </authorList>
    </citation>
    <scope>NUCLEOTIDE SEQUENCE</scope>
    <source>
        <strain evidence="2">CGMCC 4.7306</strain>
    </source>
</reference>
<dbReference type="InterPro" id="IPR026893">
    <property type="entry name" value="Tyr/Ser_Pase_IphP-type"/>
</dbReference>
<dbReference type="SUPFAM" id="SSF52799">
    <property type="entry name" value="(Phosphotyrosine protein) phosphatases II"/>
    <property type="match status" value="1"/>
</dbReference>
<evidence type="ECO:0000313" key="2">
    <source>
        <dbReference type="EMBL" id="GGL69080.1"/>
    </source>
</evidence>
<keyword evidence="3" id="KW-1185">Reference proteome</keyword>
<protein>
    <submittedName>
        <fullName evidence="2">Protein-tyrosine-phosphatase</fullName>
    </submittedName>
</protein>
<sequence length="277" mass="30090">MTVNWIDLDGLVNLRDVGDIPTTDGGSIARGRLLRSDNLQRLPEQTVQALLDLGLTDVIDLRTDLEVAQEGPGPLTKEPGVSIHHHSLFKPSLTEEQTESKLTTQINSLSPEEVAAQALPWTEVVRPTIEVEDDSASFYLSYLADRPDSVLAALRVIATADGAALVHCAAGKDRTGTIVALALLLVGAEPQAVIDDFAASSIRIEQIINKLSGTETYRDNVLSRPLSEHETRPETMIAFLDYIEREYGSVPELLAKIGWTDEDTAALRAKLLVSAES</sequence>
<feature type="domain" description="Tyrosine specific protein phosphatases" evidence="1">
    <location>
        <begin position="148"/>
        <end position="211"/>
    </location>
</feature>
<dbReference type="PROSITE" id="PS50056">
    <property type="entry name" value="TYR_PHOSPHATASE_2"/>
    <property type="match status" value="1"/>
</dbReference>
<dbReference type="InterPro" id="IPR000387">
    <property type="entry name" value="Tyr_Pase_dom"/>
</dbReference>
<dbReference type="RefSeq" id="WP_229670136.1">
    <property type="nucleotide sequence ID" value="NZ_BMMZ01000007.1"/>
</dbReference>
<accession>A0A917SB11</accession>
<dbReference type="GO" id="GO:0004721">
    <property type="term" value="F:phosphoprotein phosphatase activity"/>
    <property type="evidence" value="ECO:0007669"/>
    <property type="project" value="InterPro"/>
</dbReference>
<dbReference type="InterPro" id="IPR016130">
    <property type="entry name" value="Tyr_Pase_AS"/>
</dbReference>
<evidence type="ECO:0000259" key="1">
    <source>
        <dbReference type="PROSITE" id="PS50056"/>
    </source>
</evidence>
<dbReference type="AlphaFoldDB" id="A0A917SB11"/>
<dbReference type="EMBL" id="BMMZ01000007">
    <property type="protein sequence ID" value="GGL69080.1"/>
    <property type="molecule type" value="Genomic_DNA"/>
</dbReference>
<evidence type="ECO:0000313" key="3">
    <source>
        <dbReference type="Proteomes" id="UP000613840"/>
    </source>
</evidence>
<dbReference type="Pfam" id="PF13350">
    <property type="entry name" value="Y_phosphatase3"/>
    <property type="match status" value="1"/>
</dbReference>
<reference evidence="2" key="1">
    <citation type="journal article" date="2014" name="Int. J. Syst. Evol. Microbiol.">
        <title>Complete genome sequence of Corynebacterium casei LMG S-19264T (=DSM 44701T), isolated from a smear-ripened cheese.</title>
        <authorList>
            <consortium name="US DOE Joint Genome Institute (JGI-PGF)"/>
            <person name="Walter F."/>
            <person name="Albersmeier A."/>
            <person name="Kalinowski J."/>
            <person name="Ruckert C."/>
        </authorList>
    </citation>
    <scope>NUCLEOTIDE SEQUENCE</scope>
    <source>
        <strain evidence="2">CGMCC 4.7306</strain>
    </source>
</reference>
<proteinExistence type="predicted"/>
<gene>
    <name evidence="2" type="ORF">GCM10011575_29650</name>
</gene>
<comment type="caution">
    <text evidence="2">The sequence shown here is derived from an EMBL/GenBank/DDBJ whole genome shotgun (WGS) entry which is preliminary data.</text>
</comment>
<dbReference type="InterPro" id="IPR029021">
    <property type="entry name" value="Prot-tyrosine_phosphatase-like"/>
</dbReference>
<dbReference type="Proteomes" id="UP000613840">
    <property type="component" value="Unassembled WGS sequence"/>
</dbReference>
<organism evidence="2 3">
    <name type="scientific">Microlunatus endophyticus</name>
    <dbReference type="NCBI Taxonomy" id="1716077"/>
    <lineage>
        <taxon>Bacteria</taxon>
        <taxon>Bacillati</taxon>
        <taxon>Actinomycetota</taxon>
        <taxon>Actinomycetes</taxon>
        <taxon>Propionibacteriales</taxon>
        <taxon>Propionibacteriaceae</taxon>
        <taxon>Microlunatus</taxon>
    </lineage>
</organism>